<evidence type="ECO:0000313" key="3">
    <source>
        <dbReference type="Proteomes" id="UP000042997"/>
    </source>
</evidence>
<dbReference type="GO" id="GO:0005524">
    <property type="term" value="F:ATP binding"/>
    <property type="evidence" value="ECO:0007669"/>
    <property type="project" value="UniProtKB-KW"/>
</dbReference>
<reference evidence="2 3" key="1">
    <citation type="journal article" date="2014" name="Genome Announc.">
        <title>Draft Genome Sequence of Propane- and Butane-Oxidizing Actinobacterium Rhodococcus ruber IEGM 231.</title>
        <authorList>
            <person name="Ivshina I.B."/>
            <person name="Kuyukina M.S."/>
            <person name="Krivoruchko A.V."/>
            <person name="Barbe V."/>
            <person name="Fischer C."/>
        </authorList>
    </citation>
    <scope>NUCLEOTIDE SEQUENCE [LARGE SCALE GENOMIC DNA]</scope>
</reference>
<feature type="domain" description="ORC1/DEAH AAA+ ATPase" evidence="1">
    <location>
        <begin position="23"/>
        <end position="170"/>
    </location>
</feature>
<dbReference type="Proteomes" id="UP000042997">
    <property type="component" value="Unassembled WGS sequence"/>
</dbReference>
<gene>
    <name evidence="2" type="ORF">RHRU231_620013</name>
</gene>
<dbReference type="EMBL" id="CCSD01000075">
    <property type="protein sequence ID" value="CDZ90122.1"/>
    <property type="molecule type" value="Genomic_DNA"/>
</dbReference>
<dbReference type="PANTHER" id="PTHR35894">
    <property type="entry name" value="GENERAL SECRETION PATHWAY PROTEIN A-RELATED"/>
    <property type="match status" value="1"/>
</dbReference>
<name>A0A098BPF5_9NOCA</name>
<dbReference type="GO" id="GO:0016887">
    <property type="term" value="F:ATP hydrolysis activity"/>
    <property type="evidence" value="ECO:0007669"/>
    <property type="project" value="InterPro"/>
</dbReference>
<keyword evidence="2" id="KW-0067">ATP-binding</keyword>
<dbReference type="Gene3D" id="3.40.50.300">
    <property type="entry name" value="P-loop containing nucleotide triphosphate hydrolases"/>
    <property type="match status" value="1"/>
</dbReference>
<dbReference type="RefSeq" id="WP_003939268.1">
    <property type="nucleotide sequence ID" value="NZ_CP024890.1"/>
</dbReference>
<evidence type="ECO:0000259" key="1">
    <source>
        <dbReference type="Pfam" id="PF13401"/>
    </source>
</evidence>
<dbReference type="InterPro" id="IPR049945">
    <property type="entry name" value="AAA_22"/>
</dbReference>
<dbReference type="SUPFAM" id="SSF52540">
    <property type="entry name" value="P-loop containing nucleoside triphosphate hydrolases"/>
    <property type="match status" value="1"/>
</dbReference>
<evidence type="ECO:0000313" key="2">
    <source>
        <dbReference type="EMBL" id="CDZ90122.1"/>
    </source>
</evidence>
<dbReference type="InterPro" id="IPR052026">
    <property type="entry name" value="ExeA_AAA_ATPase_DNA-bind"/>
</dbReference>
<dbReference type="InterPro" id="IPR027417">
    <property type="entry name" value="P-loop_NTPase"/>
</dbReference>
<dbReference type="PANTHER" id="PTHR35894:SF1">
    <property type="entry name" value="PHOSPHORIBULOKINASE _ URIDINE KINASE FAMILY"/>
    <property type="match status" value="1"/>
</dbReference>
<proteinExistence type="predicted"/>
<organism evidence="2 3">
    <name type="scientific">Rhodococcus ruber</name>
    <dbReference type="NCBI Taxonomy" id="1830"/>
    <lineage>
        <taxon>Bacteria</taxon>
        <taxon>Bacillati</taxon>
        <taxon>Actinomycetota</taxon>
        <taxon>Actinomycetes</taxon>
        <taxon>Mycobacteriales</taxon>
        <taxon>Nocardiaceae</taxon>
        <taxon>Rhodococcus</taxon>
    </lineage>
</organism>
<dbReference type="OrthoDB" id="9801665at2"/>
<dbReference type="AlphaFoldDB" id="A0A098BPF5"/>
<accession>A0A098BPF5</accession>
<dbReference type="Pfam" id="PF13401">
    <property type="entry name" value="AAA_22"/>
    <property type="match status" value="1"/>
</dbReference>
<sequence>MTKDFIVTKEHRRFREFANAVRKEHTIGICHGDAGIGKTLSARRYAHWDTLGAYIDEWGPRTEDDAKHHATANRTRTVFYTPEVLPRHKQLMAEIEHLRIRVGICVDEHQRSIGKATGARTGDVTRWVELLIIDEAERLTPTALELLRDHHDRHQLAIVLIGMPGIDQRFRHYPQLYSRLGFSHRYRALGREELLFVLDRHWKRLGRTLDPDDFTDAQAIAAIERITRGNFRLLERLFPQIARVLKINQLETITDDVIESAASILVIGN</sequence>
<protein>
    <submittedName>
        <fullName evidence="2">Potential ATP-binding protein</fullName>
    </submittedName>
</protein>
<keyword evidence="2" id="KW-0547">Nucleotide-binding</keyword>